<dbReference type="GO" id="GO:0006891">
    <property type="term" value="P:intra-Golgi vesicle-mediated transport"/>
    <property type="evidence" value="ECO:0007669"/>
    <property type="project" value="InterPro"/>
</dbReference>
<keyword evidence="3" id="KW-1185">Reference proteome</keyword>
<evidence type="ECO:0000313" key="3">
    <source>
        <dbReference type="Proteomes" id="UP000593564"/>
    </source>
</evidence>
<dbReference type="InterPro" id="IPR010490">
    <property type="entry name" value="COG6"/>
</dbReference>
<organism evidence="2 3">
    <name type="scientific">Camellia sinensis</name>
    <name type="common">Tea plant</name>
    <name type="synonym">Thea sinensis</name>
    <dbReference type="NCBI Taxonomy" id="4442"/>
    <lineage>
        <taxon>Eukaryota</taxon>
        <taxon>Viridiplantae</taxon>
        <taxon>Streptophyta</taxon>
        <taxon>Embryophyta</taxon>
        <taxon>Tracheophyta</taxon>
        <taxon>Spermatophyta</taxon>
        <taxon>Magnoliopsida</taxon>
        <taxon>eudicotyledons</taxon>
        <taxon>Gunneridae</taxon>
        <taxon>Pentapetalae</taxon>
        <taxon>asterids</taxon>
        <taxon>Ericales</taxon>
        <taxon>Theaceae</taxon>
        <taxon>Camellia</taxon>
    </lineage>
</organism>
<dbReference type="InterPro" id="IPR048369">
    <property type="entry name" value="COG6_C"/>
</dbReference>
<dbReference type="AlphaFoldDB" id="A0A7J7GCH2"/>
<evidence type="ECO:0000313" key="2">
    <source>
        <dbReference type="EMBL" id="KAF5938432.1"/>
    </source>
</evidence>
<reference evidence="3" key="1">
    <citation type="journal article" date="2020" name="Nat. Commun.">
        <title>Genome assembly of wild tea tree DASZ reveals pedigree and selection history of tea varieties.</title>
        <authorList>
            <person name="Zhang W."/>
            <person name="Zhang Y."/>
            <person name="Qiu H."/>
            <person name="Guo Y."/>
            <person name="Wan H."/>
            <person name="Zhang X."/>
            <person name="Scossa F."/>
            <person name="Alseekh S."/>
            <person name="Zhang Q."/>
            <person name="Wang P."/>
            <person name="Xu L."/>
            <person name="Schmidt M.H."/>
            <person name="Jia X."/>
            <person name="Li D."/>
            <person name="Zhu A."/>
            <person name="Guo F."/>
            <person name="Chen W."/>
            <person name="Ni D."/>
            <person name="Usadel B."/>
            <person name="Fernie A.R."/>
            <person name="Wen W."/>
        </authorList>
    </citation>
    <scope>NUCLEOTIDE SEQUENCE [LARGE SCALE GENOMIC DNA]</scope>
    <source>
        <strain evidence="3">cv. G240</strain>
    </source>
</reference>
<dbReference type="Proteomes" id="UP000593564">
    <property type="component" value="Unassembled WGS sequence"/>
</dbReference>
<protein>
    <recommendedName>
        <fullName evidence="1">Conserved Oligomeric Golgi complex subunit 6 C-terminal domain-containing protein</fullName>
    </recommendedName>
</protein>
<accession>A0A7J7GCH2</accession>
<reference evidence="2 3" key="2">
    <citation type="submission" date="2020-07" db="EMBL/GenBank/DDBJ databases">
        <title>Genome assembly of wild tea tree DASZ reveals pedigree and selection history of tea varieties.</title>
        <authorList>
            <person name="Zhang W."/>
        </authorList>
    </citation>
    <scope>NUCLEOTIDE SEQUENCE [LARGE SCALE GENOMIC DNA]</scope>
    <source>
        <strain evidence="3">cv. G240</strain>
        <tissue evidence="2">Leaf</tissue>
    </source>
</reference>
<name>A0A7J7GCH2_CAMSI</name>
<dbReference type="PANTHER" id="PTHR21506">
    <property type="entry name" value="COMPONENT OF OLIGOMERIC GOLGI COMPLEX 6"/>
    <property type="match status" value="1"/>
</dbReference>
<sequence>MTHYFRRFITALTRGGPGGLPRPIEVHAHDPLHYVGDTLGWLHRAFASERELVLVLLDPDVVVEWSLPLFEVRVKQVLQSQPNIMISYKLSNTLEFYSQPYCELNDDPLMDELVISDLLGRETALSNTLWALKDAAQKTLEGRSFYDILPLFVAVDPSPPPAVREGVLMLLEIIEIKHNSMMITASGKNPIFDPVISALIDCIIQMCEQAAEAHMSKGAIHSSRRSRTSSDLNKSSVDAIFKNSSSLATSQDFVGQSHLGYPGTPVRAQPSY</sequence>
<dbReference type="EMBL" id="JACBKZ010000011">
    <property type="protein sequence ID" value="KAF5938432.1"/>
    <property type="molecule type" value="Genomic_DNA"/>
</dbReference>
<dbReference type="Pfam" id="PF20653">
    <property type="entry name" value="COG6_C"/>
    <property type="match status" value="1"/>
</dbReference>
<comment type="caution">
    <text evidence="2">The sequence shown here is derived from an EMBL/GenBank/DDBJ whole genome shotgun (WGS) entry which is preliminary data.</text>
</comment>
<dbReference type="PANTHER" id="PTHR21506:SF0">
    <property type="entry name" value="CONSERVED OLIGOMERIC GOLGI COMPLEX SUBUNIT 6"/>
    <property type="match status" value="1"/>
</dbReference>
<evidence type="ECO:0000259" key="1">
    <source>
        <dbReference type="Pfam" id="PF20653"/>
    </source>
</evidence>
<proteinExistence type="predicted"/>
<feature type="domain" description="Conserved Oligomeric Golgi complex subunit 6 C-terminal" evidence="1">
    <location>
        <begin position="5"/>
        <end position="214"/>
    </location>
</feature>
<gene>
    <name evidence="2" type="ORF">HYC85_022691</name>
</gene>
<dbReference type="GO" id="GO:0017119">
    <property type="term" value="C:Golgi transport complex"/>
    <property type="evidence" value="ECO:0007669"/>
    <property type="project" value="InterPro"/>
</dbReference>